<keyword evidence="4 9" id="KW-0997">Cell inner membrane</keyword>
<keyword evidence="3" id="KW-1003">Cell membrane</keyword>
<dbReference type="InterPro" id="IPR007387">
    <property type="entry name" value="TRAP_DctQ"/>
</dbReference>
<organism evidence="11 12">
    <name type="scientific">Marinobacter oulmenensis</name>
    <dbReference type="NCBI Taxonomy" id="643747"/>
    <lineage>
        <taxon>Bacteria</taxon>
        <taxon>Pseudomonadati</taxon>
        <taxon>Pseudomonadota</taxon>
        <taxon>Gammaproteobacteria</taxon>
        <taxon>Pseudomonadales</taxon>
        <taxon>Marinobacteraceae</taxon>
        <taxon>Marinobacter</taxon>
    </lineage>
</organism>
<evidence type="ECO:0000256" key="8">
    <source>
        <dbReference type="ARBA" id="ARBA00038436"/>
    </source>
</evidence>
<reference evidence="11 12" key="1">
    <citation type="submission" date="2020-08" db="EMBL/GenBank/DDBJ databases">
        <title>Genomic Encyclopedia of Type Strains, Phase IV (KMG-IV): sequencing the most valuable type-strain genomes for metagenomic binning, comparative biology and taxonomic classification.</title>
        <authorList>
            <person name="Goeker M."/>
        </authorList>
    </citation>
    <scope>NUCLEOTIDE SEQUENCE [LARGE SCALE GENOMIC DNA]</scope>
    <source>
        <strain evidence="11 12">DSM 22359</strain>
    </source>
</reference>
<dbReference type="GO" id="GO:0005886">
    <property type="term" value="C:plasma membrane"/>
    <property type="evidence" value="ECO:0007669"/>
    <property type="project" value="UniProtKB-SubCell"/>
</dbReference>
<feature type="transmembrane region" description="Helical" evidence="9">
    <location>
        <begin position="136"/>
        <end position="154"/>
    </location>
</feature>
<evidence type="ECO:0000256" key="1">
    <source>
        <dbReference type="ARBA" id="ARBA00004429"/>
    </source>
</evidence>
<accession>A0A840UAW3</accession>
<comment type="subcellular location">
    <subcellularLocation>
        <location evidence="1 9">Cell inner membrane</location>
        <topology evidence="1 9">Multi-pass membrane protein</topology>
    </subcellularLocation>
</comment>
<feature type="domain" description="Tripartite ATP-independent periplasmic transporters DctQ component" evidence="10">
    <location>
        <begin position="32"/>
        <end position="161"/>
    </location>
</feature>
<dbReference type="AlphaFoldDB" id="A0A840UAW3"/>
<name>A0A840UAW3_9GAMM</name>
<keyword evidence="2 9" id="KW-0813">Transport</keyword>
<dbReference type="EMBL" id="JACHFE010000001">
    <property type="protein sequence ID" value="MBB5319665.1"/>
    <property type="molecule type" value="Genomic_DNA"/>
</dbReference>
<comment type="function">
    <text evidence="9">Part of the tripartite ATP-independent periplasmic (TRAP) transport system.</text>
</comment>
<evidence type="ECO:0000256" key="2">
    <source>
        <dbReference type="ARBA" id="ARBA00022448"/>
    </source>
</evidence>
<feature type="transmembrane region" description="Helical" evidence="9">
    <location>
        <begin position="51"/>
        <end position="73"/>
    </location>
</feature>
<keyword evidence="5 9" id="KW-0812">Transmembrane</keyword>
<keyword evidence="7 9" id="KW-0472">Membrane</keyword>
<proteinExistence type="inferred from homology"/>
<sequence>MLIRALKTYCLTVQWCVGFIGRSVAWLMPVLAFVVAFEVFCRYVLDEPTIWAYDVSLFIFGYVASLGGAYAQLHNRHINVDVLYNHVPPRVQNLFNLISYVLAVFFLAIVFKIAIGKFEEAIQFNYRRQSEWAPSMHHYWVMIAVASALLMFQFSSDFIQQAYHLFTGKKLIHDPEPIDDEEVAA</sequence>
<evidence type="ECO:0000256" key="7">
    <source>
        <dbReference type="ARBA" id="ARBA00023136"/>
    </source>
</evidence>
<evidence type="ECO:0000259" key="10">
    <source>
        <dbReference type="Pfam" id="PF04290"/>
    </source>
</evidence>
<evidence type="ECO:0000256" key="5">
    <source>
        <dbReference type="ARBA" id="ARBA00022692"/>
    </source>
</evidence>
<protein>
    <recommendedName>
        <fullName evidence="9">TRAP transporter small permease protein</fullName>
    </recommendedName>
</protein>
<gene>
    <name evidence="11" type="ORF">HNR38_000133</name>
</gene>
<evidence type="ECO:0000256" key="9">
    <source>
        <dbReference type="RuleBase" id="RU369079"/>
    </source>
</evidence>
<keyword evidence="6 9" id="KW-1133">Transmembrane helix</keyword>
<evidence type="ECO:0000256" key="4">
    <source>
        <dbReference type="ARBA" id="ARBA00022519"/>
    </source>
</evidence>
<feature type="transmembrane region" description="Helical" evidence="9">
    <location>
        <begin position="24"/>
        <end position="45"/>
    </location>
</feature>
<dbReference type="Pfam" id="PF04290">
    <property type="entry name" value="DctQ"/>
    <property type="match status" value="1"/>
</dbReference>
<dbReference type="Proteomes" id="UP000591735">
    <property type="component" value="Unassembled WGS sequence"/>
</dbReference>
<evidence type="ECO:0000313" key="12">
    <source>
        <dbReference type="Proteomes" id="UP000591735"/>
    </source>
</evidence>
<dbReference type="GO" id="GO:0022857">
    <property type="term" value="F:transmembrane transporter activity"/>
    <property type="evidence" value="ECO:0007669"/>
    <property type="project" value="UniProtKB-UniRule"/>
</dbReference>
<evidence type="ECO:0000256" key="6">
    <source>
        <dbReference type="ARBA" id="ARBA00022989"/>
    </source>
</evidence>
<evidence type="ECO:0000313" key="11">
    <source>
        <dbReference type="EMBL" id="MBB5319665.1"/>
    </source>
</evidence>
<dbReference type="RefSeq" id="WP_183698734.1">
    <property type="nucleotide sequence ID" value="NZ_JACHFE010000001.1"/>
</dbReference>
<comment type="caution">
    <text evidence="11">The sequence shown here is derived from an EMBL/GenBank/DDBJ whole genome shotgun (WGS) entry which is preliminary data.</text>
</comment>
<dbReference type="InterPro" id="IPR055348">
    <property type="entry name" value="DctQ"/>
</dbReference>
<dbReference type="PANTHER" id="PTHR35011">
    <property type="entry name" value="2,3-DIKETO-L-GULONATE TRAP TRANSPORTER SMALL PERMEASE PROTEIN YIAM"/>
    <property type="match status" value="1"/>
</dbReference>
<keyword evidence="12" id="KW-1185">Reference proteome</keyword>
<feature type="transmembrane region" description="Helical" evidence="9">
    <location>
        <begin position="94"/>
        <end position="116"/>
    </location>
</feature>
<comment type="subunit">
    <text evidence="9">The complex comprises the extracytoplasmic solute receptor protein and the two transmembrane proteins.</text>
</comment>
<comment type="similarity">
    <text evidence="8 9">Belongs to the TRAP transporter small permease family.</text>
</comment>
<evidence type="ECO:0000256" key="3">
    <source>
        <dbReference type="ARBA" id="ARBA00022475"/>
    </source>
</evidence>